<organism evidence="3 4">
    <name type="scientific">Steinernema hermaphroditum</name>
    <dbReference type="NCBI Taxonomy" id="289476"/>
    <lineage>
        <taxon>Eukaryota</taxon>
        <taxon>Metazoa</taxon>
        <taxon>Ecdysozoa</taxon>
        <taxon>Nematoda</taxon>
        <taxon>Chromadorea</taxon>
        <taxon>Rhabditida</taxon>
        <taxon>Tylenchina</taxon>
        <taxon>Panagrolaimomorpha</taxon>
        <taxon>Strongyloidoidea</taxon>
        <taxon>Steinernematidae</taxon>
        <taxon>Steinernema</taxon>
    </lineage>
</organism>
<evidence type="ECO:0000313" key="4">
    <source>
        <dbReference type="Proteomes" id="UP001175271"/>
    </source>
</evidence>
<reference evidence="3" key="1">
    <citation type="submission" date="2023-06" db="EMBL/GenBank/DDBJ databases">
        <title>Genomic analysis of the entomopathogenic nematode Steinernema hermaphroditum.</title>
        <authorList>
            <person name="Schwarz E.M."/>
            <person name="Heppert J.K."/>
            <person name="Baniya A."/>
            <person name="Schwartz H.T."/>
            <person name="Tan C.-H."/>
            <person name="Antoshechkin I."/>
            <person name="Sternberg P.W."/>
            <person name="Goodrich-Blair H."/>
            <person name="Dillman A.R."/>
        </authorList>
    </citation>
    <scope>NUCLEOTIDE SEQUENCE</scope>
    <source>
        <strain evidence="3">PS9179</strain>
        <tissue evidence="3">Whole animal</tissue>
    </source>
</reference>
<proteinExistence type="predicted"/>
<evidence type="ECO:0000313" key="3">
    <source>
        <dbReference type="EMBL" id="KAK0428841.1"/>
    </source>
</evidence>
<dbReference type="Proteomes" id="UP001175271">
    <property type="component" value="Unassembled WGS sequence"/>
</dbReference>
<comment type="caution">
    <text evidence="3">The sequence shown here is derived from an EMBL/GenBank/DDBJ whole genome shotgun (WGS) entry which is preliminary data.</text>
</comment>
<protein>
    <submittedName>
        <fullName evidence="3">Uncharacterized protein</fullName>
    </submittedName>
</protein>
<keyword evidence="1" id="KW-0175">Coiled coil</keyword>
<name>A0AA39IQW2_9BILA</name>
<evidence type="ECO:0000256" key="2">
    <source>
        <dbReference type="SAM" id="SignalP"/>
    </source>
</evidence>
<feature type="chain" id="PRO_5041348906" evidence="2">
    <location>
        <begin position="25"/>
        <end position="839"/>
    </location>
</feature>
<keyword evidence="2" id="KW-0732">Signal</keyword>
<feature type="coiled-coil region" evidence="1">
    <location>
        <begin position="658"/>
        <end position="685"/>
    </location>
</feature>
<accession>A0AA39IQW2</accession>
<gene>
    <name evidence="3" type="ORF">QR680_011043</name>
</gene>
<keyword evidence="4" id="KW-1185">Reference proteome</keyword>
<sequence>MLSFMSRLLVYVLICCLILKELEYAPPGVGADKNRLVPSNTNHVERKRAESELVDDRSIDEICELIVEGDEVDPETLSAPESSSSSIRDLCKSWPERIIINQPFSPRTMTWEESCWSSKPWNMMPESVRAATEIPLRKGNWLLFSSVHTACNYADTHPDFFNGRKHLLLNQFDKSQAQVLMSDPIQDPSVYIQKRNDSEVVPVGETLGIACGTLRLTKRKDDIRFIHANVVGSIYYFPSLIEACLFSGEKIALRNVTIQEYNGLWPPTNSQRAYTHDEHPMLFGVNYVEVESIADCRVTVYGYTVEDYCQKPRRGSYEMYLTDPRTNWTNCASMCGHYQSYSHVVLPPLEKWNFIFYEEYKERIIITTWFSYRTLTWEAACDPQALWNTEDAAPEAPSLKNNFYVFSTVQAACKYAKINPLFYEGKEQYLLDTKEEPSGRIDRNPRWFAENMVNIIYVLKAEPKDVNVTPMKACAQWKRGNLTKTPFAHTAANVYYFRTIGEMCEYFHSSDTIKEAMKDHIVKLSKLAAFPREVIGQIKMPLNITLQEAAFLYPPRCEFSDFGLGPGKKEQLAMTLLMSTSAVEGTPIQQKLYDNNEDLIRNTATMVQAYTDFKSVESSRIVDAIKGIGKTLVHSDLDTVRKDDPEYVSREDVDEITREMTTKQQEELKKNIQELKNLMEKETKTVFAVLKDVEQRLSKKHRLSGYRKFYSKFIKLVQQQASEANNIIYKLQFTDSKLYETAHRQVCDQCRKQTAKKALHVFKVFITPGFDYNIVDAYVKVRDRKNYKEYIESLAKVNYILFYTAARCEVMVLNSEGADELTISDFEFIHKTLKAYSSK</sequence>
<dbReference type="AlphaFoldDB" id="A0AA39IQW2"/>
<feature type="signal peptide" evidence="2">
    <location>
        <begin position="1"/>
        <end position="24"/>
    </location>
</feature>
<dbReference type="EMBL" id="JAUCMV010000001">
    <property type="protein sequence ID" value="KAK0428841.1"/>
    <property type="molecule type" value="Genomic_DNA"/>
</dbReference>
<evidence type="ECO:0000256" key="1">
    <source>
        <dbReference type="SAM" id="Coils"/>
    </source>
</evidence>